<keyword evidence="3" id="KW-1185">Reference proteome</keyword>
<evidence type="ECO:0000313" key="3">
    <source>
        <dbReference type="Proteomes" id="UP000215185"/>
    </source>
</evidence>
<feature type="transmembrane region" description="Helical" evidence="1">
    <location>
        <begin position="7"/>
        <end position="28"/>
    </location>
</feature>
<dbReference type="AlphaFoldDB" id="A0A239SPY3"/>
<name>A0A239SPY3_9STRE</name>
<keyword evidence="1" id="KW-1133">Transmembrane helix</keyword>
<dbReference type="Proteomes" id="UP000215185">
    <property type="component" value="Chromosome 1"/>
</dbReference>
<dbReference type="RefSeq" id="WP_018374591.1">
    <property type="nucleotide sequence ID" value="NZ_LT906439.1"/>
</dbReference>
<protein>
    <submittedName>
        <fullName evidence="2">Uncharacterized protein</fullName>
    </submittedName>
</protein>
<dbReference type="KEGG" id="smen:SAMEA4412692_0604"/>
<accession>A0A239SPY3</accession>
<keyword evidence="1" id="KW-0812">Transmembrane</keyword>
<evidence type="ECO:0000256" key="1">
    <source>
        <dbReference type="SAM" id="Phobius"/>
    </source>
</evidence>
<dbReference type="STRING" id="1123308.GCA_000380085_02046"/>
<reference evidence="2 3" key="1">
    <citation type="submission" date="2017-06" db="EMBL/GenBank/DDBJ databases">
        <authorList>
            <consortium name="Pathogen Informatics"/>
        </authorList>
    </citation>
    <scope>NUCLEOTIDE SEQUENCE [LARGE SCALE GENOMIC DNA]</scope>
    <source>
        <strain evidence="2 3">NCTC13788</strain>
    </source>
</reference>
<gene>
    <name evidence="2" type="ORF">SAMEA4412692_00604</name>
</gene>
<keyword evidence="1" id="KW-0472">Membrane</keyword>
<proteinExistence type="predicted"/>
<organism evidence="2 3">
    <name type="scientific">Streptococcus merionis</name>
    <dbReference type="NCBI Taxonomy" id="400065"/>
    <lineage>
        <taxon>Bacteria</taxon>
        <taxon>Bacillati</taxon>
        <taxon>Bacillota</taxon>
        <taxon>Bacilli</taxon>
        <taxon>Lactobacillales</taxon>
        <taxon>Streptococcaceae</taxon>
        <taxon>Streptococcus</taxon>
    </lineage>
</organism>
<evidence type="ECO:0000313" key="2">
    <source>
        <dbReference type="EMBL" id="SNU87322.1"/>
    </source>
</evidence>
<dbReference type="EMBL" id="LT906439">
    <property type="protein sequence ID" value="SNU87322.1"/>
    <property type="molecule type" value="Genomic_DNA"/>
</dbReference>
<sequence>MRIPIRYIPFIIVFAVVVFGAAAIIINYQNKKLIEAGIMRKRALYFFKRKYIFKSKLLDLKSIYDAIDKSYMDSEGIVCQLKESQSSIVMWGKSVDNETTVVFTSKGGKNYDVEFEFYVEDVEGYPIERYINVFLTSVEKAFEQLDPDYKGSSEPFLK</sequence>